<dbReference type="GO" id="GO:0015562">
    <property type="term" value="F:efflux transmembrane transporter activity"/>
    <property type="evidence" value="ECO:0007669"/>
    <property type="project" value="InterPro"/>
</dbReference>
<dbReference type="PANTHER" id="PTHR30203">
    <property type="entry name" value="OUTER MEMBRANE CATION EFFLUX PROTEIN"/>
    <property type="match status" value="1"/>
</dbReference>
<evidence type="ECO:0000313" key="4">
    <source>
        <dbReference type="Proteomes" id="UP000018766"/>
    </source>
</evidence>
<keyword evidence="2" id="KW-0812">Transmembrane</keyword>
<dbReference type="OrthoDB" id="9770517at2"/>
<name>V8G2L7_9BURK</name>
<keyword evidence="2" id="KW-0732">Signal</keyword>
<dbReference type="Pfam" id="PF02321">
    <property type="entry name" value="OEP"/>
    <property type="match status" value="2"/>
</dbReference>
<keyword evidence="4" id="KW-1185">Reference proteome</keyword>
<keyword evidence="2" id="KW-0449">Lipoprotein</keyword>
<dbReference type="RefSeq" id="WP_023951548.1">
    <property type="nucleotide sequence ID" value="NZ_AYSV01000090.1"/>
</dbReference>
<dbReference type="EMBL" id="AYSV01000090">
    <property type="protein sequence ID" value="ETD70208.1"/>
    <property type="molecule type" value="Genomic_DNA"/>
</dbReference>
<evidence type="ECO:0000313" key="3">
    <source>
        <dbReference type="EMBL" id="ETD70208.1"/>
    </source>
</evidence>
<feature type="signal peptide" evidence="2">
    <location>
        <begin position="1"/>
        <end position="20"/>
    </location>
</feature>
<keyword evidence="2" id="KW-1134">Transmembrane beta strand</keyword>
<organism evidence="3 4">
    <name type="scientific">Pelistega indica</name>
    <dbReference type="NCBI Taxonomy" id="1414851"/>
    <lineage>
        <taxon>Bacteria</taxon>
        <taxon>Pseudomonadati</taxon>
        <taxon>Pseudomonadota</taxon>
        <taxon>Betaproteobacteria</taxon>
        <taxon>Burkholderiales</taxon>
        <taxon>Alcaligenaceae</taxon>
        <taxon>Pelistega</taxon>
    </lineage>
</organism>
<protein>
    <submittedName>
        <fullName evidence="3">Membrane protein</fullName>
    </submittedName>
</protein>
<dbReference type="Gene3D" id="1.20.1600.10">
    <property type="entry name" value="Outer membrane efflux proteins (OEP)"/>
    <property type="match status" value="1"/>
</dbReference>
<dbReference type="Gene3D" id="2.20.200.10">
    <property type="entry name" value="Outer membrane efflux proteins (OEP)"/>
    <property type="match status" value="1"/>
</dbReference>
<accession>V8G2L7</accession>
<dbReference type="SUPFAM" id="SSF56954">
    <property type="entry name" value="Outer membrane efflux proteins (OEP)"/>
    <property type="match status" value="1"/>
</dbReference>
<comment type="caution">
    <text evidence="3">The sequence shown here is derived from an EMBL/GenBank/DDBJ whole genome shotgun (WGS) entry which is preliminary data.</text>
</comment>
<reference evidence="3 4" key="1">
    <citation type="submission" date="2013-11" db="EMBL/GenBank/DDBJ databases">
        <title>Genomic analysis of Pelistega sp. HM-7.</title>
        <authorList>
            <person name="Kumbhare S.V."/>
            <person name="Shetty S.A."/>
            <person name="Sharma O."/>
            <person name="Dhotre D.P."/>
        </authorList>
    </citation>
    <scope>NUCLEOTIDE SEQUENCE [LARGE SCALE GENOMIC DNA]</scope>
    <source>
        <strain evidence="3 4">HM-7</strain>
    </source>
</reference>
<dbReference type="NCBIfam" id="TIGR01845">
    <property type="entry name" value="outer_NodT"/>
    <property type="match status" value="1"/>
</dbReference>
<evidence type="ECO:0000256" key="2">
    <source>
        <dbReference type="RuleBase" id="RU362097"/>
    </source>
</evidence>
<dbReference type="GO" id="GO:0005886">
    <property type="term" value="C:plasma membrane"/>
    <property type="evidence" value="ECO:0007669"/>
    <property type="project" value="UniProtKB-SubCell"/>
</dbReference>
<dbReference type="Proteomes" id="UP000018766">
    <property type="component" value="Unassembled WGS sequence"/>
</dbReference>
<dbReference type="AlphaFoldDB" id="V8G2L7"/>
<feature type="chain" id="PRO_5001444053" evidence="2">
    <location>
        <begin position="21"/>
        <end position="464"/>
    </location>
</feature>
<evidence type="ECO:0000256" key="1">
    <source>
        <dbReference type="ARBA" id="ARBA00007613"/>
    </source>
</evidence>
<keyword evidence="2" id="KW-0472">Membrane</keyword>
<dbReference type="PANTHER" id="PTHR30203:SF30">
    <property type="entry name" value="OUTER MEMBRANE PROTEIN-RELATED"/>
    <property type="match status" value="1"/>
</dbReference>
<keyword evidence="2" id="KW-0564">Palmitate</keyword>
<comment type="similarity">
    <text evidence="1 2">Belongs to the outer membrane factor (OMF) (TC 1.B.17) family.</text>
</comment>
<comment type="subcellular location">
    <subcellularLocation>
        <location evidence="2">Cell membrane</location>
        <topology evidence="2">Lipid-anchor</topology>
    </subcellularLocation>
</comment>
<dbReference type="PATRIC" id="fig|1414851.3.peg.1675"/>
<sequence length="464" mass="50648">MKHFRLTTSLLLLSILTACSTTTVNIPPSKVTLPDSFEHGQKAKGVIDVSQWWTLWKDPQLNSLVQQGIANNLDIELARTHLAEARATAQLASADKGPSIGLSGSVGGFGSNVDLPYIGKQDTTGYNAMGGLSASWEPDFFGKKQSDADAANYAALSKEEEIYATQVAVVSQIAQSYFNYNALWRQHDLLKKNIDVLEQLLRYMKGRFQAGQVTRYEVDEVETKISVLHSQQAALLAQAENYQRQIAVLLGKPPQAITLHPNTNVLTYAPAAPSGQLPSSVMERRPDVRAHALGIKARAAQVASAKADLLPRFDIKFLGQGGRIGFDSDLSGVNILAGVISAGVQLPIFTNGRIQANIDAADARLKSSVIEYDKTLLKALAEVESSYHLHDALSTRIQLLKKSASLQQKQAKDAFTLFQHGHKTLDNVLTAQLGTLDVQNQLDQAQLQRHENMIRLYQALGGGW</sequence>
<gene>
    <name evidence="3" type="ORF">V757_08115</name>
</gene>
<dbReference type="PROSITE" id="PS51257">
    <property type="entry name" value="PROKAR_LIPOPROTEIN"/>
    <property type="match status" value="1"/>
</dbReference>
<dbReference type="InterPro" id="IPR010131">
    <property type="entry name" value="MdtP/NodT-like"/>
</dbReference>
<proteinExistence type="inferred from homology"/>
<dbReference type="InterPro" id="IPR003423">
    <property type="entry name" value="OMP_efflux"/>
</dbReference>